<evidence type="ECO:0000313" key="3">
    <source>
        <dbReference type="EMBL" id="SMQ49583.1"/>
    </source>
</evidence>
<reference evidence="3 4" key="1">
    <citation type="submission" date="2016-06" db="EMBL/GenBank/DDBJ databases">
        <authorList>
            <person name="Kjaerup R.B."/>
            <person name="Dalgaard T.S."/>
            <person name="Juul-Madsen H.R."/>
        </authorList>
    </citation>
    <scope>NUCLEOTIDE SEQUENCE [LARGE SCALE GENOMIC DNA]</scope>
</reference>
<protein>
    <recommendedName>
        <fullName evidence="2">AMP-binding enzyme C-terminal domain-containing protein</fullName>
    </recommendedName>
</protein>
<name>A0A1X7RQ92_ZYMT9</name>
<dbReference type="Proteomes" id="UP000215127">
    <property type="component" value="Chromosome 4"/>
</dbReference>
<dbReference type="AlphaFoldDB" id="A0A1X7RQ92"/>
<dbReference type="InterPro" id="IPR025110">
    <property type="entry name" value="AMP-bd_C"/>
</dbReference>
<dbReference type="GO" id="GO:0031956">
    <property type="term" value="F:medium-chain fatty acid-CoA ligase activity"/>
    <property type="evidence" value="ECO:0007669"/>
    <property type="project" value="TreeGrafter"/>
</dbReference>
<feature type="domain" description="AMP-binding enzyme C-terminal" evidence="2">
    <location>
        <begin position="58"/>
        <end position="145"/>
    </location>
</feature>
<keyword evidence="4" id="KW-1185">Reference proteome</keyword>
<gene>
    <name evidence="3" type="ORF">ZT3D7_G4734</name>
</gene>
<evidence type="ECO:0000256" key="1">
    <source>
        <dbReference type="ARBA" id="ARBA00006432"/>
    </source>
</evidence>
<comment type="similarity">
    <text evidence="1">Belongs to the ATP-dependent AMP-binding enzyme family.</text>
</comment>
<dbReference type="Gene3D" id="2.30.38.10">
    <property type="entry name" value="Luciferase, Domain 3"/>
    <property type="match status" value="1"/>
</dbReference>
<organism evidence="3 4">
    <name type="scientific">Zymoseptoria tritici (strain ST99CH_3D7)</name>
    <dbReference type="NCBI Taxonomy" id="1276538"/>
    <lineage>
        <taxon>Eukaryota</taxon>
        <taxon>Fungi</taxon>
        <taxon>Dikarya</taxon>
        <taxon>Ascomycota</taxon>
        <taxon>Pezizomycotina</taxon>
        <taxon>Dothideomycetes</taxon>
        <taxon>Dothideomycetidae</taxon>
        <taxon>Mycosphaerellales</taxon>
        <taxon>Mycosphaerellaceae</taxon>
        <taxon>Zymoseptoria</taxon>
    </lineage>
</organism>
<accession>A0A1X7RQ92</accession>
<dbReference type="EMBL" id="LT853695">
    <property type="protein sequence ID" value="SMQ49583.1"/>
    <property type="molecule type" value="Genomic_DNA"/>
</dbReference>
<dbReference type="Gene3D" id="3.30.300.30">
    <property type="match status" value="1"/>
</dbReference>
<dbReference type="Pfam" id="PF13193">
    <property type="entry name" value="AMP-binding_C"/>
    <property type="match status" value="1"/>
</dbReference>
<proteinExistence type="inferred from homology"/>
<sequence length="179" mass="20007">MFSKYIFDPEATASCHTADGYYKTGDIARREGEYYFIMGRASVDIIKSGGYKLSALDIEREILSLPYIAEVMVVGVPDLEYGERVGAAVCLKNEGDMTPEDRQHLLTDLTIERLRQDLRSKIASYKMPTILRVIAGELPKSPTGKVAKKLLGPEFFPPGKYDQTPEVQVWSAKVKPSKL</sequence>
<evidence type="ECO:0000259" key="2">
    <source>
        <dbReference type="Pfam" id="PF13193"/>
    </source>
</evidence>
<dbReference type="STRING" id="1276538.A0A1X7RQ92"/>
<dbReference type="PANTHER" id="PTHR43201">
    <property type="entry name" value="ACYL-COA SYNTHETASE"/>
    <property type="match status" value="1"/>
</dbReference>
<dbReference type="PANTHER" id="PTHR43201:SF8">
    <property type="entry name" value="ACYL-COA SYNTHETASE FAMILY MEMBER 3"/>
    <property type="match status" value="1"/>
</dbReference>
<dbReference type="GO" id="GO:0006631">
    <property type="term" value="P:fatty acid metabolic process"/>
    <property type="evidence" value="ECO:0007669"/>
    <property type="project" value="TreeGrafter"/>
</dbReference>
<dbReference type="InterPro" id="IPR045851">
    <property type="entry name" value="AMP-bd_C_sf"/>
</dbReference>
<evidence type="ECO:0000313" key="4">
    <source>
        <dbReference type="Proteomes" id="UP000215127"/>
    </source>
</evidence>
<dbReference type="SUPFAM" id="SSF56801">
    <property type="entry name" value="Acetyl-CoA synthetase-like"/>
    <property type="match status" value="1"/>
</dbReference>